<dbReference type="SMART" id="SM01408">
    <property type="entry name" value="ING"/>
    <property type="match status" value="1"/>
</dbReference>
<comment type="caution">
    <text evidence="2">The sequence shown here is derived from an EMBL/GenBank/DDBJ whole genome shotgun (WGS) entry which is preliminary data.</text>
</comment>
<dbReference type="Gene3D" id="6.10.140.1740">
    <property type="match status" value="1"/>
</dbReference>
<dbReference type="Pfam" id="PF12998">
    <property type="entry name" value="ING"/>
    <property type="match status" value="1"/>
</dbReference>
<feature type="domain" description="Inhibitor of growth protein N-terminal histone-binding" evidence="1">
    <location>
        <begin position="6"/>
        <end position="107"/>
    </location>
</feature>
<reference evidence="2 3" key="1">
    <citation type="submission" date="2021-04" db="EMBL/GenBank/DDBJ databases">
        <authorList>
            <person name="De Guttry C."/>
            <person name="Zahm M."/>
            <person name="Klopp C."/>
            <person name="Cabau C."/>
            <person name="Louis A."/>
            <person name="Berthelot C."/>
            <person name="Parey E."/>
            <person name="Roest Crollius H."/>
            <person name="Montfort J."/>
            <person name="Robinson-Rechavi M."/>
            <person name="Bucao C."/>
            <person name="Bouchez O."/>
            <person name="Gislard M."/>
            <person name="Lluch J."/>
            <person name="Milhes M."/>
            <person name="Lampietro C."/>
            <person name="Lopez Roques C."/>
            <person name="Donnadieu C."/>
            <person name="Braasch I."/>
            <person name="Desvignes T."/>
            <person name="Postlethwait J."/>
            <person name="Bobe J."/>
            <person name="Wedekind C."/>
            <person name="Guiguen Y."/>
        </authorList>
    </citation>
    <scope>NUCLEOTIDE SEQUENCE [LARGE SCALE GENOMIC DNA]</scope>
    <source>
        <strain evidence="2">Cs_M1</strain>
        <tissue evidence="2">Blood</tissue>
    </source>
</reference>
<dbReference type="GO" id="GO:0005634">
    <property type="term" value="C:nucleus"/>
    <property type="evidence" value="ECO:0007669"/>
    <property type="project" value="TreeGrafter"/>
</dbReference>
<gene>
    <name evidence="2" type="ORF">J4Q44_G00393170</name>
</gene>
<proteinExistence type="predicted"/>
<dbReference type="CDD" id="cd16862">
    <property type="entry name" value="ING_ING4"/>
    <property type="match status" value="1"/>
</dbReference>
<protein>
    <recommendedName>
        <fullName evidence="1">Inhibitor of growth protein N-terminal histone-binding domain-containing protein</fullName>
    </recommendedName>
</protein>
<dbReference type="InterPro" id="IPR028651">
    <property type="entry name" value="ING_fam"/>
</dbReference>
<evidence type="ECO:0000313" key="2">
    <source>
        <dbReference type="EMBL" id="KAK6270448.1"/>
    </source>
</evidence>
<name>A0AAN8KEQ8_9TELE</name>
<dbReference type="EMBL" id="JAGTTL010002491">
    <property type="protein sequence ID" value="KAK6270448.1"/>
    <property type="molecule type" value="Genomic_DNA"/>
</dbReference>
<evidence type="ECO:0000259" key="1">
    <source>
        <dbReference type="SMART" id="SM01408"/>
    </source>
</evidence>
<keyword evidence="3" id="KW-1185">Reference proteome</keyword>
<sequence length="179" mass="20884">MAAGMYLEHYLDSIENLPFELQRNFNLMRDLDQRTEDLKGQIDSLAKDYTSNARTLSSEQKLTILRQIQQSYSKSKEFGDDKVQLAMQTYEMVDKHIRRLDTDLARFEADLKEKQIESTDYDSTSSKGKKSMYLKWCVCAHTCLFLMSVCLASWHTSKYQIITRKNYTDAVSSKSIQMQ</sequence>
<dbReference type="Proteomes" id="UP001356427">
    <property type="component" value="Unassembled WGS sequence"/>
</dbReference>
<dbReference type="AlphaFoldDB" id="A0AAN8KEQ8"/>
<dbReference type="InterPro" id="IPR024610">
    <property type="entry name" value="ING_N_histone-binding"/>
</dbReference>
<dbReference type="PANTHER" id="PTHR10333:SF106">
    <property type="entry name" value="INHIBITOR OF GROWTH PROTEIN 4"/>
    <property type="match status" value="1"/>
</dbReference>
<accession>A0AAN8KEQ8</accession>
<dbReference type="GO" id="GO:0006355">
    <property type="term" value="P:regulation of DNA-templated transcription"/>
    <property type="evidence" value="ECO:0007669"/>
    <property type="project" value="TreeGrafter"/>
</dbReference>
<dbReference type="GO" id="GO:0043065">
    <property type="term" value="P:positive regulation of apoptotic process"/>
    <property type="evidence" value="ECO:0007669"/>
    <property type="project" value="TreeGrafter"/>
</dbReference>
<evidence type="ECO:0000313" key="3">
    <source>
        <dbReference type="Proteomes" id="UP001356427"/>
    </source>
</evidence>
<organism evidence="2 3">
    <name type="scientific">Coregonus suidteri</name>
    <dbReference type="NCBI Taxonomy" id="861788"/>
    <lineage>
        <taxon>Eukaryota</taxon>
        <taxon>Metazoa</taxon>
        <taxon>Chordata</taxon>
        <taxon>Craniata</taxon>
        <taxon>Vertebrata</taxon>
        <taxon>Euteleostomi</taxon>
        <taxon>Actinopterygii</taxon>
        <taxon>Neopterygii</taxon>
        <taxon>Teleostei</taxon>
        <taxon>Protacanthopterygii</taxon>
        <taxon>Salmoniformes</taxon>
        <taxon>Salmonidae</taxon>
        <taxon>Coregoninae</taxon>
        <taxon>Coregonus</taxon>
    </lineage>
</organism>
<dbReference type="PANTHER" id="PTHR10333">
    <property type="entry name" value="INHIBITOR OF GROWTH PROTEIN"/>
    <property type="match status" value="1"/>
</dbReference>